<protein>
    <submittedName>
        <fullName evidence="1">Uncharacterized protein</fullName>
    </submittedName>
</protein>
<dbReference type="AlphaFoldDB" id="A0A934W2T2"/>
<evidence type="ECO:0000313" key="2">
    <source>
        <dbReference type="Proteomes" id="UP000636458"/>
    </source>
</evidence>
<evidence type="ECO:0000313" key="1">
    <source>
        <dbReference type="EMBL" id="MBK4348228.1"/>
    </source>
</evidence>
<proteinExistence type="predicted"/>
<dbReference type="Proteomes" id="UP000636458">
    <property type="component" value="Unassembled WGS sequence"/>
</dbReference>
<name>A0A934W2T2_9MICO</name>
<gene>
    <name evidence="1" type="ORF">IV501_11335</name>
</gene>
<dbReference type="Pfam" id="PF25209">
    <property type="entry name" value="Phage_capsid_4"/>
    <property type="match status" value="1"/>
</dbReference>
<organism evidence="1 2">
    <name type="scientific">Lacisediminihabitans changchengi</name>
    <dbReference type="NCBI Taxonomy" id="2787634"/>
    <lineage>
        <taxon>Bacteria</taxon>
        <taxon>Bacillati</taxon>
        <taxon>Actinomycetota</taxon>
        <taxon>Actinomycetes</taxon>
        <taxon>Micrococcales</taxon>
        <taxon>Microbacteriaceae</taxon>
        <taxon>Lacisediminihabitans</taxon>
    </lineage>
</organism>
<comment type="caution">
    <text evidence="1">The sequence shown here is derived from an EMBL/GenBank/DDBJ whole genome shotgun (WGS) entry which is preliminary data.</text>
</comment>
<dbReference type="RefSeq" id="WP_200556457.1">
    <property type="nucleotide sequence ID" value="NZ_JAEPES010000004.1"/>
</dbReference>
<keyword evidence="2" id="KW-1185">Reference proteome</keyword>
<reference evidence="1" key="1">
    <citation type="submission" date="2021-01" db="EMBL/GenBank/DDBJ databases">
        <title>Lacisediminihabitans sp. nov. strain G11-30, isolated from Antarctic Soil.</title>
        <authorList>
            <person name="Li J."/>
        </authorList>
    </citation>
    <scope>NUCLEOTIDE SEQUENCE</scope>
    <source>
        <strain evidence="1">G11-30</strain>
    </source>
</reference>
<sequence>MPQYDKAVHELGNWAGSRTVKDFRPTVLYSLYWGDGDNTDPDTEYNESNLRGAGLGEHGEPLVIPEGGTFPMVSMTGGLESFYQKLRKRGLRFDWTWEAQVNDTVGFFEQIPTELLAVSVDGKIAEFFDALLSVTAVSALHADTAPDGTQIPANAQLSPEAVEQAIYERGQRKIKGNKIGEASSYNLFVPIGTKRFWDFQMARTVLRANDGGFVLDGGRYNTALGNVTLVEHDRIPAGSWFLAPAPGSTRRPVLEFLKLRGYETPELRVQNLQGSYVGAGAISPFEGSFETDSLAYRLRNIDGAVLWAELHIVHSDGTGGPIVRPTLTPAP</sequence>
<dbReference type="EMBL" id="JAEPES010000004">
    <property type="protein sequence ID" value="MBK4348228.1"/>
    <property type="molecule type" value="Genomic_DNA"/>
</dbReference>
<accession>A0A934W2T2</accession>